<name>A0ABX0DST8_9ACTN</name>
<evidence type="ECO:0000313" key="2">
    <source>
        <dbReference type="Proteomes" id="UP001518140"/>
    </source>
</evidence>
<protein>
    <recommendedName>
        <fullName evidence="3">Ribbon-helix-helix protein CopG domain-containing protein</fullName>
    </recommendedName>
</protein>
<dbReference type="Gene3D" id="1.10.1220.10">
    <property type="entry name" value="Met repressor-like"/>
    <property type="match status" value="1"/>
</dbReference>
<reference evidence="1 2" key="1">
    <citation type="submission" date="2020-02" db="EMBL/GenBank/DDBJ databases">
        <title>Whole-genome analyses of novel actinobacteria.</title>
        <authorList>
            <person name="Sahin N."/>
            <person name="Tokatli A."/>
        </authorList>
    </citation>
    <scope>NUCLEOTIDE SEQUENCE [LARGE SCALE GENOMIC DNA]</scope>
    <source>
        <strain evidence="1 2">YC419</strain>
    </source>
</reference>
<keyword evidence="2" id="KW-1185">Reference proteome</keyword>
<accession>A0ABX0DST8</accession>
<gene>
    <name evidence="1" type="ORF">G6048_14705</name>
</gene>
<evidence type="ECO:0000313" key="1">
    <source>
        <dbReference type="EMBL" id="NGO43358.1"/>
    </source>
</evidence>
<sequence length="134" mass="15109">MGDESPHADADFAHLCLRDADAGAPVRLRAPVAPAEFLDYIRNMAEKVKFSVSVDAELGTAVRQYAAAEDEQISAVISRALEQYLDKRRIVREGLRAMDEYFDEHGWPTSDEQAEARAWVDDLFGEEHREQRSA</sequence>
<dbReference type="Proteomes" id="UP001518140">
    <property type="component" value="Unassembled WGS sequence"/>
</dbReference>
<dbReference type="EMBL" id="JAAKZX010000037">
    <property type="protein sequence ID" value="NGO43358.1"/>
    <property type="molecule type" value="Genomic_DNA"/>
</dbReference>
<dbReference type="RefSeq" id="WP_165339921.1">
    <property type="nucleotide sequence ID" value="NZ_JAAKZX010000037.1"/>
</dbReference>
<dbReference type="InterPro" id="IPR013321">
    <property type="entry name" value="Arc_rbn_hlx_hlx"/>
</dbReference>
<organism evidence="1 2">
    <name type="scientific">Streptomyces ureilyticus</name>
    <dbReference type="NCBI Taxonomy" id="1775131"/>
    <lineage>
        <taxon>Bacteria</taxon>
        <taxon>Bacillati</taxon>
        <taxon>Actinomycetota</taxon>
        <taxon>Actinomycetes</taxon>
        <taxon>Kitasatosporales</taxon>
        <taxon>Streptomycetaceae</taxon>
        <taxon>Streptomyces</taxon>
    </lineage>
</organism>
<proteinExistence type="predicted"/>
<evidence type="ECO:0008006" key="3">
    <source>
        <dbReference type="Google" id="ProtNLM"/>
    </source>
</evidence>
<comment type="caution">
    <text evidence="1">The sequence shown here is derived from an EMBL/GenBank/DDBJ whole genome shotgun (WGS) entry which is preliminary data.</text>
</comment>